<dbReference type="GO" id="GO:0046872">
    <property type="term" value="F:metal ion binding"/>
    <property type="evidence" value="ECO:0007669"/>
    <property type="project" value="UniProtKB-KW"/>
</dbReference>
<dbReference type="EMBL" id="KZ819605">
    <property type="protein sequence ID" value="PWN32692.1"/>
    <property type="molecule type" value="Genomic_DNA"/>
</dbReference>
<reference evidence="7 8" key="1">
    <citation type="journal article" date="2018" name="Mol. Biol. Evol.">
        <title>Broad Genomic Sampling Reveals a Smut Pathogenic Ancestry of the Fungal Clade Ustilaginomycotina.</title>
        <authorList>
            <person name="Kijpornyongpan T."/>
            <person name="Mondo S.J."/>
            <person name="Barry K."/>
            <person name="Sandor L."/>
            <person name="Lee J."/>
            <person name="Lipzen A."/>
            <person name="Pangilinan J."/>
            <person name="LaButti K."/>
            <person name="Hainaut M."/>
            <person name="Henrissat B."/>
            <person name="Grigoriev I.V."/>
            <person name="Spatafora J.W."/>
            <person name="Aime M.C."/>
        </authorList>
    </citation>
    <scope>NUCLEOTIDE SEQUENCE [LARGE SCALE GENOMIC DNA]</scope>
    <source>
        <strain evidence="7 8">MCA 3882</strain>
    </source>
</reference>
<sequence length="241" mass="27600">MPTSYPHNPISNSQLIKYGAKEANKRQEEERIPPPDTGWEGPLPNHEGGSEKGYLFKPPYAWQSTKFHTKYHSACWCGKVEFEYHGDPIDAKHCHCTQCQRLHGACFQWAALYFKTSVRLKPSCDPMYLKFFSTQERHSDHHAPCKVSCRNCGSHLLDEGRTMVMAYPPSFGFKDQQIPDAFAPSCHIFYKNRVINVDDGVPKWSGHKDKSELMPHDAEGGHKLGLGNEHKYKDRHNVEKT</sequence>
<evidence type="ECO:0000313" key="7">
    <source>
        <dbReference type="EMBL" id="PWN32692.1"/>
    </source>
</evidence>
<protein>
    <recommendedName>
        <fullName evidence="6">CENP-V/GFA domain-containing protein</fullName>
    </recommendedName>
</protein>
<keyword evidence="8" id="KW-1185">Reference proteome</keyword>
<dbReference type="InterPro" id="IPR011057">
    <property type="entry name" value="Mss4-like_sf"/>
</dbReference>
<evidence type="ECO:0000256" key="5">
    <source>
        <dbReference type="SAM" id="MobiDB-lite"/>
    </source>
</evidence>
<evidence type="ECO:0000256" key="2">
    <source>
        <dbReference type="ARBA" id="ARBA00022723"/>
    </source>
</evidence>
<evidence type="ECO:0000313" key="8">
    <source>
        <dbReference type="Proteomes" id="UP000245771"/>
    </source>
</evidence>
<dbReference type="STRING" id="1280837.A0A316V5F4"/>
<dbReference type="Pfam" id="PF04828">
    <property type="entry name" value="GFA"/>
    <property type="match status" value="1"/>
</dbReference>
<evidence type="ECO:0000256" key="4">
    <source>
        <dbReference type="ARBA" id="ARBA00023239"/>
    </source>
</evidence>
<dbReference type="GO" id="GO:0016846">
    <property type="term" value="F:carbon-sulfur lyase activity"/>
    <property type="evidence" value="ECO:0007669"/>
    <property type="project" value="InterPro"/>
</dbReference>
<keyword evidence="2" id="KW-0479">Metal-binding</keyword>
<proteinExistence type="inferred from homology"/>
<dbReference type="InParanoid" id="A0A316V5F4"/>
<accession>A0A316V5F4</accession>
<dbReference type="Gene3D" id="3.90.1590.10">
    <property type="entry name" value="glutathione-dependent formaldehyde- activating enzyme (gfa)"/>
    <property type="match status" value="1"/>
</dbReference>
<feature type="region of interest" description="Disordered" evidence="5">
    <location>
        <begin position="206"/>
        <end position="241"/>
    </location>
</feature>
<feature type="compositionally biased region" description="Polar residues" evidence="5">
    <location>
        <begin position="1"/>
        <end position="15"/>
    </location>
</feature>
<gene>
    <name evidence="7" type="ORF">FA14DRAFT_165504</name>
</gene>
<dbReference type="SUPFAM" id="SSF51316">
    <property type="entry name" value="Mss4-like"/>
    <property type="match status" value="1"/>
</dbReference>
<dbReference type="Proteomes" id="UP000245771">
    <property type="component" value="Unassembled WGS sequence"/>
</dbReference>
<feature type="domain" description="CENP-V/GFA" evidence="6">
    <location>
        <begin position="71"/>
        <end position="205"/>
    </location>
</feature>
<evidence type="ECO:0000256" key="3">
    <source>
        <dbReference type="ARBA" id="ARBA00022833"/>
    </source>
</evidence>
<dbReference type="GeneID" id="37021741"/>
<comment type="similarity">
    <text evidence="1">Belongs to the Gfa family.</text>
</comment>
<keyword evidence="3" id="KW-0862">Zinc</keyword>
<dbReference type="InterPro" id="IPR006913">
    <property type="entry name" value="CENP-V/GFA"/>
</dbReference>
<dbReference type="AlphaFoldDB" id="A0A316V5F4"/>
<name>A0A316V5F4_9BASI</name>
<dbReference type="OrthoDB" id="9970124at2759"/>
<dbReference type="PANTHER" id="PTHR33337:SF40">
    <property type="entry name" value="CENP-V_GFA DOMAIN-CONTAINING PROTEIN-RELATED"/>
    <property type="match status" value="1"/>
</dbReference>
<dbReference type="PROSITE" id="PS51891">
    <property type="entry name" value="CENP_V_GFA"/>
    <property type="match status" value="1"/>
</dbReference>
<evidence type="ECO:0000256" key="1">
    <source>
        <dbReference type="ARBA" id="ARBA00005495"/>
    </source>
</evidence>
<dbReference type="PANTHER" id="PTHR33337">
    <property type="entry name" value="GFA DOMAIN-CONTAINING PROTEIN"/>
    <property type="match status" value="1"/>
</dbReference>
<organism evidence="7 8">
    <name type="scientific">Meira miltonrushii</name>
    <dbReference type="NCBI Taxonomy" id="1280837"/>
    <lineage>
        <taxon>Eukaryota</taxon>
        <taxon>Fungi</taxon>
        <taxon>Dikarya</taxon>
        <taxon>Basidiomycota</taxon>
        <taxon>Ustilaginomycotina</taxon>
        <taxon>Exobasidiomycetes</taxon>
        <taxon>Exobasidiales</taxon>
        <taxon>Brachybasidiaceae</taxon>
        <taxon>Meira</taxon>
    </lineage>
</organism>
<feature type="compositionally biased region" description="Basic and acidic residues" evidence="5">
    <location>
        <begin position="19"/>
        <end position="33"/>
    </location>
</feature>
<feature type="region of interest" description="Disordered" evidence="5">
    <location>
        <begin position="1"/>
        <end position="44"/>
    </location>
</feature>
<keyword evidence="4" id="KW-0456">Lyase</keyword>
<dbReference type="RefSeq" id="XP_025352994.1">
    <property type="nucleotide sequence ID" value="XM_025499960.1"/>
</dbReference>
<evidence type="ECO:0000259" key="6">
    <source>
        <dbReference type="PROSITE" id="PS51891"/>
    </source>
</evidence>